<evidence type="ECO:0000313" key="3">
    <source>
        <dbReference type="EMBL" id="KAF2809819.1"/>
    </source>
</evidence>
<keyword evidence="2" id="KW-0732">Signal</keyword>
<feature type="compositionally biased region" description="Polar residues" evidence="1">
    <location>
        <begin position="127"/>
        <end position="141"/>
    </location>
</feature>
<gene>
    <name evidence="3 5" type="ORF">BDZ99DRAFT_36949</name>
</gene>
<feature type="compositionally biased region" description="Low complexity" evidence="1">
    <location>
        <begin position="107"/>
        <end position="120"/>
    </location>
</feature>
<dbReference type="GeneID" id="54455687"/>
<evidence type="ECO:0000256" key="2">
    <source>
        <dbReference type="SAM" id="SignalP"/>
    </source>
</evidence>
<reference evidence="3 5" key="1">
    <citation type="journal article" date="2020" name="Stud. Mycol.">
        <title>101 Dothideomycetes genomes: a test case for predicting lifestyles and emergence of pathogens.</title>
        <authorList>
            <person name="Haridas S."/>
            <person name="Albert R."/>
            <person name="Binder M."/>
            <person name="Bloem J."/>
            <person name="Labutti K."/>
            <person name="Salamov A."/>
            <person name="Andreopoulos B."/>
            <person name="Baker S."/>
            <person name="Barry K."/>
            <person name="Bills G."/>
            <person name="Bluhm B."/>
            <person name="Cannon C."/>
            <person name="Castanera R."/>
            <person name="Culley D."/>
            <person name="Daum C."/>
            <person name="Ezra D."/>
            <person name="Gonzalez J."/>
            <person name="Henrissat B."/>
            <person name="Kuo A."/>
            <person name="Liang C."/>
            <person name="Lipzen A."/>
            <person name="Lutzoni F."/>
            <person name="Magnuson J."/>
            <person name="Mondo S."/>
            <person name="Nolan M."/>
            <person name="Ohm R."/>
            <person name="Pangilinan J."/>
            <person name="Park H.-J."/>
            <person name="Ramirez L."/>
            <person name="Alfaro M."/>
            <person name="Sun H."/>
            <person name="Tritt A."/>
            <person name="Yoshinaga Y."/>
            <person name="Zwiers L.-H."/>
            <person name="Turgeon B."/>
            <person name="Goodwin S."/>
            <person name="Spatafora J."/>
            <person name="Crous P."/>
            <person name="Grigoriev I."/>
        </authorList>
    </citation>
    <scope>NUCLEOTIDE SEQUENCE</scope>
    <source>
        <strain evidence="3 5">CBS 304.34</strain>
    </source>
</reference>
<keyword evidence="4" id="KW-1185">Reference proteome</keyword>
<evidence type="ECO:0000256" key="1">
    <source>
        <dbReference type="SAM" id="MobiDB-lite"/>
    </source>
</evidence>
<protein>
    <recommendedName>
        <fullName evidence="6">Secreted protein</fullName>
    </recommendedName>
</protein>
<feature type="signal peptide" evidence="2">
    <location>
        <begin position="1"/>
        <end position="26"/>
    </location>
</feature>
<feature type="region of interest" description="Disordered" evidence="1">
    <location>
        <begin position="56"/>
        <end position="85"/>
    </location>
</feature>
<feature type="compositionally biased region" description="Basic and acidic residues" evidence="1">
    <location>
        <begin position="56"/>
        <end position="65"/>
    </location>
</feature>
<evidence type="ECO:0000313" key="5">
    <source>
        <dbReference type="RefSeq" id="XP_033576783.1"/>
    </source>
</evidence>
<organism evidence="3">
    <name type="scientific">Mytilinidion resinicola</name>
    <dbReference type="NCBI Taxonomy" id="574789"/>
    <lineage>
        <taxon>Eukaryota</taxon>
        <taxon>Fungi</taxon>
        <taxon>Dikarya</taxon>
        <taxon>Ascomycota</taxon>
        <taxon>Pezizomycotina</taxon>
        <taxon>Dothideomycetes</taxon>
        <taxon>Pleosporomycetidae</taxon>
        <taxon>Mytilinidiales</taxon>
        <taxon>Mytilinidiaceae</taxon>
        <taxon>Mytilinidion</taxon>
    </lineage>
</organism>
<sequence>MPWPLSSQQASLWCWTSLVTLFTALAPLENGCGSLSQRSSRYLEGDKRHRVVRRLHEASPRRGDGFETAPVSASTARGHGTPTRMERLTTGGVVESCSATAWILSLSSDSGSTSTSGQTTAPRLGMSIQQPGSPRSSKSTA</sequence>
<feature type="region of interest" description="Disordered" evidence="1">
    <location>
        <begin position="107"/>
        <end position="141"/>
    </location>
</feature>
<feature type="chain" id="PRO_5044629231" description="Secreted protein" evidence="2">
    <location>
        <begin position="27"/>
        <end position="141"/>
    </location>
</feature>
<dbReference type="EMBL" id="MU003701">
    <property type="protein sequence ID" value="KAF2809819.1"/>
    <property type="molecule type" value="Genomic_DNA"/>
</dbReference>
<reference evidence="5" key="2">
    <citation type="submission" date="2020-04" db="EMBL/GenBank/DDBJ databases">
        <authorList>
            <consortium name="NCBI Genome Project"/>
        </authorList>
    </citation>
    <scope>NUCLEOTIDE SEQUENCE</scope>
    <source>
        <strain evidence="5">CBS 304.34</strain>
    </source>
</reference>
<proteinExistence type="predicted"/>
<reference evidence="5" key="3">
    <citation type="submission" date="2025-04" db="UniProtKB">
        <authorList>
            <consortium name="RefSeq"/>
        </authorList>
    </citation>
    <scope>IDENTIFICATION</scope>
    <source>
        <strain evidence="5">CBS 304.34</strain>
    </source>
</reference>
<name>A0A6A6YMN3_9PEZI</name>
<dbReference type="RefSeq" id="XP_033576783.1">
    <property type="nucleotide sequence ID" value="XM_033714794.1"/>
</dbReference>
<dbReference type="AlphaFoldDB" id="A0A6A6YMN3"/>
<accession>A0A6A6YMN3</accession>
<evidence type="ECO:0008006" key="6">
    <source>
        <dbReference type="Google" id="ProtNLM"/>
    </source>
</evidence>
<dbReference type="Proteomes" id="UP000504636">
    <property type="component" value="Unplaced"/>
</dbReference>
<evidence type="ECO:0000313" key="4">
    <source>
        <dbReference type="Proteomes" id="UP000504636"/>
    </source>
</evidence>